<evidence type="ECO:0000313" key="3">
    <source>
        <dbReference type="RefSeq" id="XP_033578317.1"/>
    </source>
</evidence>
<accession>A0A6A6YSK8</accession>
<name>A0A6A6YSK8_9PEZI</name>
<dbReference type="Proteomes" id="UP000504636">
    <property type="component" value="Unplaced"/>
</dbReference>
<dbReference type="EMBL" id="MU003698">
    <property type="protein sequence ID" value="KAF2811353.1"/>
    <property type="molecule type" value="Genomic_DNA"/>
</dbReference>
<proteinExistence type="predicted"/>
<organism evidence="1">
    <name type="scientific">Mytilinidion resinicola</name>
    <dbReference type="NCBI Taxonomy" id="574789"/>
    <lineage>
        <taxon>Eukaryota</taxon>
        <taxon>Fungi</taxon>
        <taxon>Dikarya</taxon>
        <taxon>Ascomycota</taxon>
        <taxon>Pezizomycotina</taxon>
        <taxon>Dothideomycetes</taxon>
        <taxon>Pleosporomycetidae</taxon>
        <taxon>Mytilinidiales</taxon>
        <taxon>Mytilinidiaceae</taxon>
        <taxon>Mytilinidion</taxon>
    </lineage>
</organism>
<evidence type="ECO:0000313" key="2">
    <source>
        <dbReference type="Proteomes" id="UP000504636"/>
    </source>
</evidence>
<gene>
    <name evidence="1 3" type="ORF">BDZ99DRAFT_518632</name>
</gene>
<reference evidence="1 3" key="1">
    <citation type="journal article" date="2020" name="Stud. Mycol.">
        <title>101 Dothideomycetes genomes: a test case for predicting lifestyles and emergence of pathogens.</title>
        <authorList>
            <person name="Haridas S."/>
            <person name="Albert R."/>
            <person name="Binder M."/>
            <person name="Bloem J."/>
            <person name="Labutti K."/>
            <person name="Salamov A."/>
            <person name="Andreopoulos B."/>
            <person name="Baker S."/>
            <person name="Barry K."/>
            <person name="Bills G."/>
            <person name="Bluhm B."/>
            <person name="Cannon C."/>
            <person name="Castanera R."/>
            <person name="Culley D."/>
            <person name="Daum C."/>
            <person name="Ezra D."/>
            <person name="Gonzalez J."/>
            <person name="Henrissat B."/>
            <person name="Kuo A."/>
            <person name="Liang C."/>
            <person name="Lipzen A."/>
            <person name="Lutzoni F."/>
            <person name="Magnuson J."/>
            <person name="Mondo S."/>
            <person name="Nolan M."/>
            <person name="Ohm R."/>
            <person name="Pangilinan J."/>
            <person name="Park H.-J."/>
            <person name="Ramirez L."/>
            <person name="Alfaro M."/>
            <person name="Sun H."/>
            <person name="Tritt A."/>
            <person name="Yoshinaga Y."/>
            <person name="Zwiers L.-H."/>
            <person name="Turgeon B."/>
            <person name="Goodwin S."/>
            <person name="Spatafora J."/>
            <person name="Crous P."/>
            <person name="Grigoriev I."/>
        </authorList>
    </citation>
    <scope>NUCLEOTIDE SEQUENCE</scope>
    <source>
        <strain evidence="1 3">CBS 304.34</strain>
    </source>
</reference>
<evidence type="ECO:0000313" key="1">
    <source>
        <dbReference type="EMBL" id="KAF2811353.1"/>
    </source>
</evidence>
<reference evidence="3" key="3">
    <citation type="submission" date="2025-04" db="UniProtKB">
        <authorList>
            <consortium name="RefSeq"/>
        </authorList>
    </citation>
    <scope>IDENTIFICATION</scope>
    <source>
        <strain evidence="3">CBS 304.34</strain>
    </source>
</reference>
<dbReference type="GeneID" id="54466210"/>
<keyword evidence="2" id="KW-1185">Reference proteome</keyword>
<sequence>MASSAPPPDETATVHCSVGSFHYRVDRHVSRALLVACSTSLEEKIKFAESQATAQPCQESKQSITLDFSATAPQLFDLFTTWLDTIELPSWLIQREDTNTDERLRQKELRERELVALYTFAVEHDVDKHDVDKLRRDVINAFLFRFEKGPPPAESIPMLVAAILDREEPLIRFMAYMVALELPPSSVWERLPFGFVARVCDAVNKLEGEHRLEISERLATREAIAKVRILADWCKWHEHEGDDREKQLTCAEETKKWRMKWREVQIKVDQEKETDMDSEGSKAFL</sequence>
<dbReference type="RefSeq" id="XP_033578317.1">
    <property type="nucleotide sequence ID" value="XM_033725317.1"/>
</dbReference>
<dbReference type="AlphaFoldDB" id="A0A6A6YSK8"/>
<reference evidence="3" key="2">
    <citation type="submission" date="2020-04" db="EMBL/GenBank/DDBJ databases">
        <authorList>
            <consortium name="NCBI Genome Project"/>
        </authorList>
    </citation>
    <scope>NUCLEOTIDE SEQUENCE</scope>
    <source>
        <strain evidence="3">CBS 304.34</strain>
    </source>
</reference>
<protein>
    <submittedName>
        <fullName evidence="1 3">Uncharacterized protein</fullName>
    </submittedName>
</protein>